<dbReference type="Proteomes" id="UP000441208">
    <property type="component" value="Unassembled WGS sequence"/>
</dbReference>
<dbReference type="EMBL" id="QXFZ01000442">
    <property type="protein sequence ID" value="KAE9116302.1"/>
    <property type="molecule type" value="Genomic_DNA"/>
</dbReference>
<dbReference type="AlphaFoldDB" id="A0A6A3SJC2"/>
<dbReference type="PANTHER" id="PTHR40866">
    <property type="entry name" value="BED-TYPE DOMAIN-CONTAINING PROTEIN"/>
    <property type="match status" value="1"/>
</dbReference>
<proteinExistence type="predicted"/>
<gene>
    <name evidence="1" type="ORF">PF007_g9709</name>
</gene>
<evidence type="ECO:0000313" key="2">
    <source>
        <dbReference type="Proteomes" id="UP000441208"/>
    </source>
</evidence>
<evidence type="ECO:0000313" key="1">
    <source>
        <dbReference type="EMBL" id="KAE9116302.1"/>
    </source>
</evidence>
<dbReference type="PANTHER" id="PTHR40866:SF1">
    <property type="entry name" value="BED-TYPE DOMAIN-CONTAINING PROTEIN"/>
    <property type="match status" value="1"/>
</dbReference>
<protein>
    <recommendedName>
        <fullName evidence="3">BED-type domain-containing protein</fullName>
    </recommendedName>
</protein>
<sequence>MSFVTTPLSNKVVCRLLFTKKSKVEFVCSTCSKVCWSAHGYTNLITHLRSNHPTYLENAPQSAGNRNALRLRVVDDEKRNIYWWCEWVVTGRLPLAIVERKMTRKNPSLSSITEKTLKSYQVRVYQSTETRVAKELPPSFGIVLDDCNFNIAIFAVFDYPTMCHVTPAEDCSEYFDNSDCFTHRFLLLAFCPLDVEEDLGARSLFDQIADTLFRYNKCQLRGRGQLQRQPVHRQSRRCHSYGRVRVAQTLQRSTLTLFGTRRLFDLVILRYPKLNLRLTATATIVNNVVLETGIIKLQRNEPLTPAERIARVGFRRADEPPYLQVPSSDLSIVQQAVKKHKATKRSRYVDVAFISPMSNECERLFSSVKLVYSGLRKRLDASTLEMHMY</sequence>
<reference evidence="1 2" key="1">
    <citation type="submission" date="2018-08" db="EMBL/GenBank/DDBJ databases">
        <title>Genomic investigation of the strawberry pathogen Phytophthora fragariae indicates pathogenicity is determined by transcriptional variation in three key races.</title>
        <authorList>
            <person name="Adams T.M."/>
            <person name="Armitage A.D."/>
            <person name="Sobczyk M.K."/>
            <person name="Bates H.J."/>
            <person name="Dunwell J.M."/>
            <person name="Nellist C.F."/>
            <person name="Harrison R.J."/>
        </authorList>
    </citation>
    <scope>NUCLEOTIDE SEQUENCE [LARGE SCALE GENOMIC DNA]</scope>
    <source>
        <strain evidence="1 2">NOV-71</strain>
    </source>
</reference>
<evidence type="ECO:0008006" key="3">
    <source>
        <dbReference type="Google" id="ProtNLM"/>
    </source>
</evidence>
<accession>A0A6A3SJC2</accession>
<name>A0A6A3SJC2_9STRA</name>
<comment type="caution">
    <text evidence="1">The sequence shown here is derived from an EMBL/GenBank/DDBJ whole genome shotgun (WGS) entry which is preliminary data.</text>
</comment>
<organism evidence="1 2">
    <name type="scientific">Phytophthora fragariae</name>
    <dbReference type="NCBI Taxonomy" id="53985"/>
    <lineage>
        <taxon>Eukaryota</taxon>
        <taxon>Sar</taxon>
        <taxon>Stramenopiles</taxon>
        <taxon>Oomycota</taxon>
        <taxon>Peronosporomycetes</taxon>
        <taxon>Peronosporales</taxon>
        <taxon>Peronosporaceae</taxon>
        <taxon>Phytophthora</taxon>
    </lineage>
</organism>